<proteinExistence type="predicted"/>
<organism evidence="2 3">
    <name type="scientific">Piscinibacter koreensis</name>
    <dbReference type="NCBI Taxonomy" id="2742824"/>
    <lineage>
        <taxon>Bacteria</taxon>
        <taxon>Pseudomonadati</taxon>
        <taxon>Pseudomonadota</taxon>
        <taxon>Betaproteobacteria</taxon>
        <taxon>Burkholderiales</taxon>
        <taxon>Sphaerotilaceae</taxon>
        <taxon>Piscinibacter</taxon>
    </lineage>
</organism>
<accession>A0A7Y6TXF0</accession>
<protein>
    <submittedName>
        <fullName evidence="2">DUF2970 domain-containing protein</fullName>
    </submittedName>
</protein>
<evidence type="ECO:0000256" key="1">
    <source>
        <dbReference type="SAM" id="Phobius"/>
    </source>
</evidence>
<evidence type="ECO:0000313" key="2">
    <source>
        <dbReference type="EMBL" id="NUZ07037.1"/>
    </source>
</evidence>
<feature type="transmembrane region" description="Helical" evidence="1">
    <location>
        <begin position="29"/>
        <end position="52"/>
    </location>
</feature>
<name>A0A7Y6TXF0_9BURK</name>
<sequence>MATVPWAFFGVGKSATHKDESNPINPVHVVVAGLIGAALFVLVLVLLVNFVLSSGVAR</sequence>
<keyword evidence="3" id="KW-1185">Reference proteome</keyword>
<comment type="caution">
    <text evidence="2">The sequence shown here is derived from an EMBL/GenBank/DDBJ whole genome shotgun (WGS) entry which is preliminary data.</text>
</comment>
<keyword evidence="1" id="KW-1133">Transmembrane helix</keyword>
<dbReference type="Pfam" id="PF11174">
    <property type="entry name" value="DUF2970"/>
    <property type="match status" value="1"/>
</dbReference>
<evidence type="ECO:0000313" key="3">
    <source>
        <dbReference type="Proteomes" id="UP000529637"/>
    </source>
</evidence>
<dbReference type="InterPro" id="IPR021344">
    <property type="entry name" value="DUF2970"/>
</dbReference>
<dbReference type="EMBL" id="JABWMJ010000006">
    <property type="protein sequence ID" value="NUZ07037.1"/>
    <property type="molecule type" value="Genomic_DNA"/>
</dbReference>
<keyword evidence="1" id="KW-0472">Membrane</keyword>
<dbReference type="Proteomes" id="UP000529637">
    <property type="component" value="Unassembled WGS sequence"/>
</dbReference>
<reference evidence="2 3" key="1">
    <citation type="submission" date="2020-06" db="EMBL/GenBank/DDBJ databases">
        <title>Schlegella sp. ID0723 isolated from air conditioner.</title>
        <authorList>
            <person name="Kim D.Y."/>
            <person name="Kim D.-U."/>
        </authorList>
    </citation>
    <scope>NUCLEOTIDE SEQUENCE [LARGE SCALE GENOMIC DNA]</scope>
    <source>
        <strain evidence="2 3">ID0723</strain>
    </source>
</reference>
<dbReference type="AlphaFoldDB" id="A0A7Y6TXF0"/>
<keyword evidence="1" id="KW-0812">Transmembrane</keyword>
<gene>
    <name evidence="2" type="ORF">HQN59_14825</name>
</gene>